<dbReference type="AlphaFoldDB" id="A0AAV2YYG0"/>
<reference evidence="1" key="2">
    <citation type="journal article" date="2023" name="Microbiol Resour">
        <title>Decontamination and Annotation of the Draft Genome Sequence of the Oomycete Lagenidium giganteum ARSEF 373.</title>
        <authorList>
            <person name="Morgan W.R."/>
            <person name="Tartar A."/>
        </authorList>
    </citation>
    <scope>NUCLEOTIDE SEQUENCE</scope>
    <source>
        <strain evidence="1">ARSEF 373</strain>
    </source>
</reference>
<organism evidence="1 2">
    <name type="scientific">Lagenidium giganteum</name>
    <dbReference type="NCBI Taxonomy" id="4803"/>
    <lineage>
        <taxon>Eukaryota</taxon>
        <taxon>Sar</taxon>
        <taxon>Stramenopiles</taxon>
        <taxon>Oomycota</taxon>
        <taxon>Peronosporomycetes</taxon>
        <taxon>Pythiales</taxon>
        <taxon>Pythiaceae</taxon>
    </lineage>
</organism>
<gene>
    <name evidence="1" type="ORF">N0F65_000379</name>
</gene>
<dbReference type="Proteomes" id="UP001146120">
    <property type="component" value="Unassembled WGS sequence"/>
</dbReference>
<dbReference type="EMBL" id="DAKRPA010000070">
    <property type="protein sequence ID" value="DBA00088.1"/>
    <property type="molecule type" value="Genomic_DNA"/>
</dbReference>
<sequence>MGRGRRHITKPKDAFLMMLTVLKHYDTWEKHASDFSMRTSTFEKLVGKMIDFVEPILFSHSIRPVTIKEQRDRQMVSACTLRDRCQVPAR</sequence>
<keyword evidence="2" id="KW-1185">Reference proteome</keyword>
<evidence type="ECO:0008006" key="3">
    <source>
        <dbReference type="Google" id="ProtNLM"/>
    </source>
</evidence>
<evidence type="ECO:0000313" key="1">
    <source>
        <dbReference type="EMBL" id="DBA00088.1"/>
    </source>
</evidence>
<comment type="caution">
    <text evidence="1">The sequence shown here is derived from an EMBL/GenBank/DDBJ whole genome shotgun (WGS) entry which is preliminary data.</text>
</comment>
<name>A0AAV2YYG0_9STRA</name>
<reference evidence="1" key="1">
    <citation type="submission" date="2022-11" db="EMBL/GenBank/DDBJ databases">
        <authorList>
            <person name="Morgan W.R."/>
            <person name="Tartar A."/>
        </authorList>
    </citation>
    <scope>NUCLEOTIDE SEQUENCE</scope>
    <source>
        <strain evidence="1">ARSEF 373</strain>
    </source>
</reference>
<accession>A0AAV2YYG0</accession>
<protein>
    <recommendedName>
        <fullName evidence="3">Transposase</fullName>
    </recommendedName>
</protein>
<proteinExistence type="predicted"/>
<evidence type="ECO:0000313" key="2">
    <source>
        <dbReference type="Proteomes" id="UP001146120"/>
    </source>
</evidence>